<dbReference type="AlphaFoldDB" id="A0A4R1PUW7"/>
<evidence type="ECO:0000256" key="1">
    <source>
        <dbReference type="SAM" id="Phobius"/>
    </source>
</evidence>
<dbReference type="EMBL" id="SLUI01000016">
    <property type="protein sequence ID" value="TCL33997.1"/>
    <property type="molecule type" value="Genomic_DNA"/>
</dbReference>
<keyword evidence="1" id="KW-1133">Transmembrane helix</keyword>
<evidence type="ECO:0000313" key="3">
    <source>
        <dbReference type="Proteomes" id="UP000295063"/>
    </source>
</evidence>
<keyword evidence="1" id="KW-0472">Membrane</keyword>
<feature type="transmembrane region" description="Helical" evidence="1">
    <location>
        <begin position="96"/>
        <end position="116"/>
    </location>
</feature>
<accession>A0A4R1PUW7</accession>
<keyword evidence="1" id="KW-0812">Transmembrane</keyword>
<reference evidence="2 3" key="1">
    <citation type="submission" date="2019-03" db="EMBL/GenBank/DDBJ databases">
        <title>Genomic Encyclopedia of Type Strains, Phase IV (KMG-IV): sequencing the most valuable type-strain genomes for metagenomic binning, comparative biology and taxonomic classification.</title>
        <authorList>
            <person name="Goeker M."/>
        </authorList>
    </citation>
    <scope>NUCLEOTIDE SEQUENCE [LARGE SCALE GENOMIC DNA]</scope>
    <source>
        <strain evidence="2 3">DSM 15969</strain>
    </source>
</reference>
<proteinExistence type="predicted"/>
<dbReference type="Proteomes" id="UP000295063">
    <property type="component" value="Unassembled WGS sequence"/>
</dbReference>
<dbReference type="RefSeq" id="WP_132083027.1">
    <property type="nucleotide sequence ID" value="NZ_DAIMLW010000156.1"/>
</dbReference>
<organism evidence="2 3">
    <name type="scientific">Anaerospora hongkongensis</name>
    <dbReference type="NCBI Taxonomy" id="244830"/>
    <lineage>
        <taxon>Bacteria</taxon>
        <taxon>Bacillati</taxon>
        <taxon>Bacillota</taxon>
        <taxon>Negativicutes</taxon>
        <taxon>Selenomonadales</taxon>
        <taxon>Sporomusaceae</taxon>
        <taxon>Anaerospora</taxon>
    </lineage>
</organism>
<comment type="caution">
    <text evidence="2">The sequence shown here is derived from an EMBL/GenBank/DDBJ whole genome shotgun (WGS) entry which is preliminary data.</text>
</comment>
<protein>
    <submittedName>
        <fullName evidence="2">Uncharacterized protein</fullName>
    </submittedName>
</protein>
<dbReference type="OrthoDB" id="1675889at2"/>
<sequence>MVKKISGSRLNRPNQDNDKQIQAGVHYIRHAVQEERWKHEHEYNLALEEQLAGLSRLSYQPVDYQPLLERQVFVERSIPSFDHLPVEAKLKVEESFIMPLATKGGGLVVGVIAMLLSNSNALFLGATFVVNVFLAVSIYLTAQDRQKAINRAVAEAEDEAQRRRTAIVQQIEAEKAEHDKKEDERIGGVERLLAGERSAILARLDDVLSKMVMPSPIELNIDILNNTLLVRIWLPNKIVIPTHISSLSSSGRVRYEQKEPRQINKQYIEVCAAIVMQVISCIYENIPSIDKSYFQGFSKGDTQDDCLIDMIVDRNIVATICRSNSGLAAVRAADGSLICDTNLVMEPVKPSIPEGWSDDKIQLIHGLTIRIYK</sequence>
<gene>
    <name evidence="2" type="ORF">EV210_11699</name>
</gene>
<keyword evidence="3" id="KW-1185">Reference proteome</keyword>
<name>A0A4R1PUW7_9FIRM</name>
<evidence type="ECO:0000313" key="2">
    <source>
        <dbReference type="EMBL" id="TCL33997.1"/>
    </source>
</evidence>
<feature type="transmembrane region" description="Helical" evidence="1">
    <location>
        <begin position="122"/>
        <end position="142"/>
    </location>
</feature>